<proteinExistence type="predicted"/>
<evidence type="ECO:0000313" key="2">
    <source>
        <dbReference type="Proteomes" id="UP000717624"/>
    </source>
</evidence>
<keyword evidence="2" id="KW-1185">Reference proteome</keyword>
<dbReference type="Proteomes" id="UP000717624">
    <property type="component" value="Unassembled WGS sequence"/>
</dbReference>
<dbReference type="InterPro" id="IPR020288">
    <property type="entry name" value="Sheath_initiator"/>
</dbReference>
<evidence type="ECO:0000313" key="1">
    <source>
        <dbReference type="EMBL" id="MBM7591182.1"/>
    </source>
</evidence>
<name>A0A939BSW8_9BACL</name>
<reference evidence="1" key="1">
    <citation type="submission" date="2021-01" db="EMBL/GenBank/DDBJ databases">
        <title>Genomic Encyclopedia of Type Strains, Phase IV (KMG-IV): sequencing the most valuable type-strain genomes for metagenomic binning, comparative biology and taxonomic classification.</title>
        <authorList>
            <person name="Goeker M."/>
        </authorList>
    </citation>
    <scope>NUCLEOTIDE SEQUENCE</scope>
    <source>
        <strain evidence="1">DSM 25523</strain>
    </source>
</reference>
<accession>A0A939BSW8</accession>
<organism evidence="1 2">
    <name type="scientific">Brevibacillus fulvus</name>
    <dbReference type="NCBI Taxonomy" id="1125967"/>
    <lineage>
        <taxon>Bacteria</taxon>
        <taxon>Bacillati</taxon>
        <taxon>Bacillota</taxon>
        <taxon>Bacilli</taxon>
        <taxon>Bacillales</taxon>
        <taxon>Paenibacillaceae</taxon>
        <taxon>Brevibacillus</taxon>
    </lineage>
</organism>
<dbReference type="AlphaFoldDB" id="A0A939BSW8"/>
<dbReference type="EMBL" id="JAFBEB010000010">
    <property type="protein sequence ID" value="MBM7591182.1"/>
    <property type="molecule type" value="Genomic_DNA"/>
</dbReference>
<protein>
    <recommendedName>
        <fullName evidence="3">Phage protein</fullName>
    </recommendedName>
</protein>
<comment type="caution">
    <text evidence="1">The sequence shown here is derived from an EMBL/GenBank/DDBJ whole genome shotgun (WGS) entry which is preliminary data.</text>
</comment>
<dbReference type="Pfam" id="PF10934">
    <property type="entry name" value="Sheath_initiator"/>
    <property type="match status" value="1"/>
</dbReference>
<dbReference type="RefSeq" id="WP_204518918.1">
    <property type="nucleotide sequence ID" value="NZ_BAABIN010000012.1"/>
</dbReference>
<sequence>MDENELHVPLFDFNKGEFVTDLDGAVVTVTRAEAVKMVIQKAMNTARSVYLIYADNEYSENDHVYGHEITDVMTRADLSEQTRKSEIKRAITEALEYDPWIVSVENIEIKKEKVTNKKGEEEIADVAYFLVRTIFDLAVEVQGVSLANG</sequence>
<gene>
    <name evidence="1" type="ORF">JOD01_002809</name>
</gene>
<evidence type="ECO:0008006" key="3">
    <source>
        <dbReference type="Google" id="ProtNLM"/>
    </source>
</evidence>